<dbReference type="PANTHER" id="PTHR46586:SF3">
    <property type="entry name" value="ANKYRIN REPEAT-CONTAINING PROTEIN"/>
    <property type="match status" value="1"/>
</dbReference>
<dbReference type="SUPFAM" id="SSF48403">
    <property type="entry name" value="Ankyrin repeat"/>
    <property type="match status" value="1"/>
</dbReference>
<dbReference type="Proteomes" id="UP000243217">
    <property type="component" value="Unassembled WGS sequence"/>
</dbReference>
<name>A0A1W0A1S1_9STRA</name>
<dbReference type="AlphaFoldDB" id="A0A1W0A1S1"/>
<dbReference type="InterPro" id="IPR052050">
    <property type="entry name" value="SecEffector_AnkRepeat"/>
</dbReference>
<keyword evidence="2" id="KW-1185">Reference proteome</keyword>
<reference evidence="1 2" key="1">
    <citation type="journal article" date="2014" name="Genome Biol. Evol.">
        <title>The secreted proteins of Achlya hypogyna and Thraustotheca clavata identify the ancestral oomycete secretome and reveal gene acquisitions by horizontal gene transfer.</title>
        <authorList>
            <person name="Misner I."/>
            <person name="Blouin N."/>
            <person name="Leonard G."/>
            <person name="Richards T.A."/>
            <person name="Lane C.E."/>
        </authorList>
    </citation>
    <scope>NUCLEOTIDE SEQUENCE [LARGE SCALE GENOMIC DNA]</scope>
    <source>
        <strain evidence="1 2">ATCC 34112</strain>
    </source>
</reference>
<dbReference type="PANTHER" id="PTHR46586">
    <property type="entry name" value="ANKYRIN REPEAT-CONTAINING PROTEIN"/>
    <property type="match status" value="1"/>
</dbReference>
<evidence type="ECO:0000313" key="1">
    <source>
        <dbReference type="EMBL" id="OQS04224.1"/>
    </source>
</evidence>
<evidence type="ECO:0008006" key="3">
    <source>
        <dbReference type="Google" id="ProtNLM"/>
    </source>
</evidence>
<proteinExistence type="predicted"/>
<gene>
    <name evidence="1" type="ORF">THRCLA_20939</name>
</gene>
<dbReference type="InterPro" id="IPR036770">
    <property type="entry name" value="Ankyrin_rpt-contain_sf"/>
</dbReference>
<dbReference type="Gene3D" id="1.25.40.20">
    <property type="entry name" value="Ankyrin repeat-containing domain"/>
    <property type="match status" value="1"/>
</dbReference>
<comment type="caution">
    <text evidence="1">The sequence shown here is derived from an EMBL/GenBank/DDBJ whole genome shotgun (WGS) entry which is preliminary data.</text>
</comment>
<evidence type="ECO:0000313" key="2">
    <source>
        <dbReference type="Proteomes" id="UP000243217"/>
    </source>
</evidence>
<accession>A0A1W0A1S1</accession>
<protein>
    <recommendedName>
        <fullName evidence="3">Ankyrin repeat-containing domain</fullName>
    </recommendedName>
</protein>
<dbReference type="EMBL" id="JNBS01000659">
    <property type="protein sequence ID" value="OQS04224.1"/>
    <property type="molecule type" value="Genomic_DNA"/>
</dbReference>
<dbReference type="Pfam" id="PF13637">
    <property type="entry name" value="Ank_4"/>
    <property type="match status" value="1"/>
</dbReference>
<sequence>MPALIVLSNQALVRLIAEYQEGWFEDVLPIVKIAADINLVRHPNTGRIFFAPIPTSLSTLPYVVKHGEILLIDGGMLGMPRMSLGCKWMWKKSSFPLHLAIIMGDVNKVRRILRCKPLFASPSAMNVAAYTRNWDMINYFHNERTEGCTTFAMDRAAKDGYLDLVQFLHANRKEGCTHRAIDSAAENGHLEVVKFLATHRTEGCSIRAFKSKYTNVVEYLDSIGFRKYLHYQL</sequence>
<organism evidence="1 2">
    <name type="scientific">Thraustotheca clavata</name>
    <dbReference type="NCBI Taxonomy" id="74557"/>
    <lineage>
        <taxon>Eukaryota</taxon>
        <taxon>Sar</taxon>
        <taxon>Stramenopiles</taxon>
        <taxon>Oomycota</taxon>
        <taxon>Saprolegniomycetes</taxon>
        <taxon>Saprolegniales</taxon>
        <taxon>Achlyaceae</taxon>
        <taxon>Thraustotheca</taxon>
    </lineage>
</organism>
<dbReference type="OrthoDB" id="122883at2759"/>
<dbReference type="InterPro" id="IPR002110">
    <property type="entry name" value="Ankyrin_rpt"/>
</dbReference>